<protein>
    <recommendedName>
        <fullName evidence="5">PilY1 beta-propeller domain-containing protein</fullName>
    </recommendedName>
</protein>
<evidence type="ECO:0000256" key="2">
    <source>
        <dbReference type="ARBA" id="ARBA00022837"/>
    </source>
</evidence>
<dbReference type="InterPro" id="IPR008707">
    <property type="entry name" value="B-propeller_PilY1"/>
</dbReference>
<feature type="transmembrane region" description="Helical" evidence="4">
    <location>
        <begin position="20"/>
        <end position="40"/>
    </location>
</feature>
<comment type="caution">
    <text evidence="6">The sequence shown here is derived from an EMBL/GenBank/DDBJ whole genome shotgun (WGS) entry which is preliminary data.</text>
</comment>
<dbReference type="GO" id="GO:0046872">
    <property type="term" value="F:metal ion binding"/>
    <property type="evidence" value="ECO:0007669"/>
    <property type="project" value="UniProtKB-KW"/>
</dbReference>
<evidence type="ECO:0000313" key="6">
    <source>
        <dbReference type="EMBL" id="RZV40407.1"/>
    </source>
</evidence>
<feature type="domain" description="PilY1 beta-propeller" evidence="5">
    <location>
        <begin position="721"/>
        <end position="1025"/>
    </location>
</feature>
<evidence type="ECO:0000256" key="1">
    <source>
        <dbReference type="ARBA" id="ARBA00022723"/>
    </source>
</evidence>
<dbReference type="EMBL" id="SHMQ01000001">
    <property type="protein sequence ID" value="RZV40407.1"/>
    <property type="molecule type" value="Genomic_DNA"/>
</dbReference>
<proteinExistence type="predicted"/>
<evidence type="ECO:0000256" key="3">
    <source>
        <dbReference type="SAM" id="MobiDB-lite"/>
    </source>
</evidence>
<keyword evidence="2" id="KW-0106">Calcium</keyword>
<evidence type="ECO:0000259" key="5">
    <source>
        <dbReference type="Pfam" id="PF05567"/>
    </source>
</evidence>
<organism evidence="6 7">
    <name type="scientific">Candidatus Acidulodesulfobacterium acidiphilum</name>
    <dbReference type="NCBI Taxonomy" id="2597224"/>
    <lineage>
        <taxon>Bacteria</taxon>
        <taxon>Deltaproteobacteria</taxon>
        <taxon>Candidatus Acidulodesulfobacterales</taxon>
        <taxon>Candidatus Acidulodesulfobacterium</taxon>
    </lineage>
</organism>
<name>A0A520XGT6_9DELT</name>
<keyword evidence="4" id="KW-0812">Transmembrane</keyword>
<feature type="compositionally biased region" description="Low complexity" evidence="3">
    <location>
        <begin position="1215"/>
        <end position="1232"/>
    </location>
</feature>
<evidence type="ECO:0000256" key="4">
    <source>
        <dbReference type="SAM" id="Phobius"/>
    </source>
</evidence>
<evidence type="ECO:0000313" key="7">
    <source>
        <dbReference type="Proteomes" id="UP000322454"/>
    </source>
</evidence>
<accession>A0A520XGT6</accession>
<reference evidence="6 7" key="1">
    <citation type="submission" date="2019-01" db="EMBL/GenBank/DDBJ databases">
        <title>Insights into ecological role of a new deltaproteobacterial order Candidatus Sinidesulfobacterales (Sva0485) by metagenomics and metatranscriptomics.</title>
        <authorList>
            <person name="Tan S."/>
            <person name="Liu J."/>
            <person name="Fang Y."/>
            <person name="Hedlund B."/>
            <person name="Lian Z.-H."/>
            <person name="Huang L.-Y."/>
            <person name="Li J.-T."/>
            <person name="Huang L.-N."/>
            <person name="Li W.-J."/>
            <person name="Jiang H.-C."/>
            <person name="Dong H.-L."/>
            <person name="Shu W.-S."/>
        </authorList>
    </citation>
    <scope>NUCLEOTIDE SEQUENCE [LARGE SCALE GENOMIC DNA]</scope>
    <source>
        <strain evidence="6">AP4</strain>
    </source>
</reference>
<keyword evidence="4" id="KW-1133">Transmembrane helix</keyword>
<keyword evidence="4" id="KW-0472">Membrane</keyword>
<gene>
    <name evidence="6" type="ORF">EVJ48_00355</name>
</gene>
<dbReference type="Pfam" id="PF05567">
    <property type="entry name" value="T4P_PilY1"/>
    <property type="match status" value="1"/>
</dbReference>
<keyword evidence="1" id="KW-0479">Metal-binding</keyword>
<dbReference type="Proteomes" id="UP000322454">
    <property type="component" value="Unassembled WGS sequence"/>
</dbReference>
<dbReference type="AlphaFoldDB" id="A0A520XGT6"/>
<feature type="region of interest" description="Disordered" evidence="3">
    <location>
        <begin position="1212"/>
        <end position="1234"/>
    </location>
</feature>
<sequence>MLKVFKNNVMLFLKGFIYRIFIFAILTSVYMTAMIFNTAFAQGTLITNNANILIFLDTSGSMMWNQQQNYGTNGLYDPPESWAGSGASKVWAPGSNSFFSKIYNAKLAIGGVVSNFSDMNFAFASFQQNSNFGQTKYCVYSDDATFTNPSNLQHYSLSLGGTGTPDESGAYYSNISKKILNNNYPFVDVEGRGKYCGYPKGMFQSGGVTYYFVSYDYRRYITNYLPPRSSVISSLSPWYLYFPVQSGGTLGTGTASVNVAQPFQSGTIVNSDINNLLWTSEIYGSNSLNPADTPISGLKAGGGTPMSDSVADMYEFFDNAITNSSSSSSSSANECLRYFSIIVTDGEANMGCDWNADDIPPNIVNTSCSNGNINGIPSNQTPLEVYDIYNLGGSSSTQKIKKPIVTYMVGFGYSPTNPTSYLQEMADAGAGIDPNEYYTVSSGGATPTLNFAAKQGTTPDTLNIGSNPTTNGIIVGDTVSDNGDTSVTCEADNNYSMTYNSPSDCATVTSIYDNSGTSTTITLSNSLNTLSNGITVSGTVYLANNYSVLVQYLTNILKQIQSQTESFTSPVIHQVYGSNNDVYYANFTPSMPHRLWGEGNLFEFELNSSGELVGPNGVVAETCSNPNDTIATCPVGDIEVNTGDSIWSAGEQLTGNSNRNILTSELDSSNGQTSPLAFNTSESSALATLMGTTTANATDNVIPFVLNPGANLGSPYTDWKLGAIYHSDPVFIGSPSVFPYFSVPSYQAFANSNSGRTPVLVVGANDGMLHGFNANNGQEIFGYIPPNLLTELPQWYANSLSSSTPFFVDSTPSVSDVYFNNLFVVNGVLSSNSANSSNSAFINDSWHTILIGGERNGGMSYYALGLTNPSGSSYPDPLWDFSDAYSSSSNPDGNMGYTWSKPVISYVCLPYSTSTNGICANNPLNDPEYAKIYAGFTGGGYYTSTSTSAGNAVYALYASPNPVNISSTTTPNYAYEQVLWKFDSADDANMKYSIPSAVSPIFSPNGRIEAFYVGDLGGQMWAFDIPDYTMPYASSGKSNWTGCRIFASNSPLNIFYPPATTNDVSNNFWLFFGTGNRADLNNTTSANTNELIGIDTGQTTVTPVGTCPSGAPYSETNLYNATNTSETVTKTTTNSSGTSTTTTNLSVISNGDVGWVIDLPHTNERVVSSPVVYDNIVYFTTYAPSSTSCGQGTGRLYAVYYTNGGSAIESNGTISEPITGSGSTPTSSTEQSINLGEGVPSAPVISGNTLIVTTSTGKVITEYVPGPVANITPTSWFGLP</sequence>